<evidence type="ECO:0000256" key="3">
    <source>
        <dbReference type="ARBA" id="ARBA00023163"/>
    </source>
</evidence>
<dbReference type="InterPro" id="IPR001034">
    <property type="entry name" value="DeoR_HTH"/>
</dbReference>
<gene>
    <name evidence="5" type="ORF">U7230_14615</name>
</gene>
<dbReference type="InterPro" id="IPR018356">
    <property type="entry name" value="Tscrpt_reg_HTH_DeoR_CS"/>
</dbReference>
<evidence type="ECO:0000313" key="5">
    <source>
        <dbReference type="EMBL" id="WRP17293.1"/>
    </source>
</evidence>
<dbReference type="Gene3D" id="1.10.10.10">
    <property type="entry name" value="Winged helix-like DNA-binding domain superfamily/Winged helix DNA-binding domain"/>
    <property type="match status" value="1"/>
</dbReference>
<dbReference type="InterPro" id="IPR050313">
    <property type="entry name" value="Carb_Metab_HTH_regulators"/>
</dbReference>
<dbReference type="SMART" id="SM01134">
    <property type="entry name" value="DeoRC"/>
    <property type="match status" value="1"/>
</dbReference>
<protein>
    <submittedName>
        <fullName evidence="5">DeoR/GlpR family DNA-binding transcription regulator</fullName>
    </submittedName>
</protein>
<dbReference type="Pfam" id="PF00455">
    <property type="entry name" value="DeoRC"/>
    <property type="match status" value="1"/>
</dbReference>
<accession>A0ABZ1BYX1</accession>
<dbReference type="SUPFAM" id="SSF100950">
    <property type="entry name" value="NagB/RpiA/CoA transferase-like"/>
    <property type="match status" value="1"/>
</dbReference>
<evidence type="ECO:0000256" key="1">
    <source>
        <dbReference type="ARBA" id="ARBA00023015"/>
    </source>
</evidence>
<dbReference type="CDD" id="cd00090">
    <property type="entry name" value="HTH_ARSR"/>
    <property type="match status" value="1"/>
</dbReference>
<dbReference type="SUPFAM" id="SSF46785">
    <property type="entry name" value="Winged helix' DNA-binding domain"/>
    <property type="match status" value="1"/>
</dbReference>
<keyword evidence="3" id="KW-0804">Transcription</keyword>
<organism evidence="5 6">
    <name type="scientific">Carboxydichorda subterranea</name>
    <dbReference type="NCBI Taxonomy" id="3109565"/>
    <lineage>
        <taxon>Bacteria</taxon>
        <taxon>Bacillati</taxon>
        <taxon>Bacillota</taxon>
        <taxon>Limnochordia</taxon>
        <taxon>Limnochordales</taxon>
        <taxon>Geochordaceae</taxon>
        <taxon>Carboxydichorda</taxon>
    </lineage>
</organism>
<dbReference type="PROSITE" id="PS51000">
    <property type="entry name" value="HTH_DEOR_2"/>
    <property type="match status" value="1"/>
</dbReference>
<sequence>MPVPNQSDQKLAENAMPEHRHDWGLGATALRETVVPAERRRRIVEFLRANRSAKNEELAAALGVSVATVRRDLDFLATQGLVSRTHGGAVLPESSTAYERLYSEKRVLFQDEKRRIGQAAAAMVADGETIILDTGSTTFQVAHHLAGHKNLTIITNDLLIAAILEFDPTTQLVVTGGIRRSGFSVLIGPITEDLLRGVKVNKSFLSADAVDLTHGISNATFAEAATKRLIIEAARQVVLVVDHSKFGGMALAKVAGLERIHHIITDSGVSPDVLQGLERLGVPVTVV</sequence>
<dbReference type="PRINTS" id="PR00037">
    <property type="entry name" value="HTHLACR"/>
</dbReference>
<feature type="domain" description="HTH deoR-type" evidence="4">
    <location>
        <begin position="36"/>
        <end position="91"/>
    </location>
</feature>
<dbReference type="Gene3D" id="3.40.50.1360">
    <property type="match status" value="1"/>
</dbReference>
<dbReference type="RefSeq" id="WP_324716564.1">
    <property type="nucleotide sequence ID" value="NZ_CP141615.1"/>
</dbReference>
<reference evidence="5 6" key="1">
    <citation type="journal article" date="2024" name="Front. Microbiol.">
        <title>Novel thermophilic genera Geochorda gen. nov. and Carboxydochorda gen. nov. from the deep terrestrial subsurface reveal the ecophysiological diversity in the class Limnochordia.</title>
        <authorList>
            <person name="Karnachuk O.V."/>
            <person name="Lukina A.P."/>
            <person name="Avakyan M.R."/>
            <person name="Kadnikov V.V."/>
            <person name="Begmatov S."/>
            <person name="Beletsky A.V."/>
            <person name="Vlasova K.G."/>
            <person name="Novikov A.A."/>
            <person name="Shcherbakova V.A."/>
            <person name="Mardanov A.V."/>
            <person name="Ravin N.V."/>
        </authorList>
    </citation>
    <scope>NUCLEOTIDE SEQUENCE [LARGE SCALE GENOMIC DNA]</scope>
    <source>
        <strain evidence="5 6">L945</strain>
    </source>
</reference>
<dbReference type="InterPro" id="IPR014036">
    <property type="entry name" value="DeoR-like_C"/>
</dbReference>
<dbReference type="InterPro" id="IPR037171">
    <property type="entry name" value="NagB/RpiA_transferase-like"/>
</dbReference>
<dbReference type="PROSITE" id="PS00894">
    <property type="entry name" value="HTH_DEOR_1"/>
    <property type="match status" value="1"/>
</dbReference>
<proteinExistence type="predicted"/>
<evidence type="ECO:0000313" key="6">
    <source>
        <dbReference type="Proteomes" id="UP001332192"/>
    </source>
</evidence>
<evidence type="ECO:0000256" key="2">
    <source>
        <dbReference type="ARBA" id="ARBA00023125"/>
    </source>
</evidence>
<dbReference type="SMART" id="SM00420">
    <property type="entry name" value="HTH_DEOR"/>
    <property type="match status" value="1"/>
</dbReference>
<dbReference type="PANTHER" id="PTHR30363">
    <property type="entry name" value="HTH-TYPE TRANSCRIPTIONAL REGULATOR SRLR-RELATED"/>
    <property type="match status" value="1"/>
</dbReference>
<evidence type="ECO:0000259" key="4">
    <source>
        <dbReference type="PROSITE" id="PS51000"/>
    </source>
</evidence>
<keyword evidence="2 5" id="KW-0238">DNA-binding</keyword>
<dbReference type="EMBL" id="CP141615">
    <property type="protein sequence ID" value="WRP17293.1"/>
    <property type="molecule type" value="Genomic_DNA"/>
</dbReference>
<dbReference type="Proteomes" id="UP001332192">
    <property type="component" value="Chromosome"/>
</dbReference>
<dbReference type="InterPro" id="IPR036388">
    <property type="entry name" value="WH-like_DNA-bd_sf"/>
</dbReference>
<keyword evidence="6" id="KW-1185">Reference proteome</keyword>
<keyword evidence="1" id="KW-0805">Transcription regulation</keyword>
<dbReference type="InterPro" id="IPR011991">
    <property type="entry name" value="ArsR-like_HTH"/>
</dbReference>
<dbReference type="InterPro" id="IPR036390">
    <property type="entry name" value="WH_DNA-bd_sf"/>
</dbReference>
<name>A0ABZ1BYX1_9FIRM</name>
<dbReference type="GO" id="GO:0003677">
    <property type="term" value="F:DNA binding"/>
    <property type="evidence" value="ECO:0007669"/>
    <property type="project" value="UniProtKB-KW"/>
</dbReference>
<dbReference type="PANTHER" id="PTHR30363:SF44">
    <property type="entry name" value="AGA OPERON TRANSCRIPTIONAL REPRESSOR-RELATED"/>
    <property type="match status" value="1"/>
</dbReference>
<dbReference type="Pfam" id="PF08220">
    <property type="entry name" value="HTH_DeoR"/>
    <property type="match status" value="1"/>
</dbReference>